<evidence type="ECO:0000259" key="4">
    <source>
        <dbReference type="PROSITE" id="PS51118"/>
    </source>
</evidence>
<gene>
    <name evidence="5" type="ORF">J2Z42_002291</name>
</gene>
<dbReference type="EMBL" id="JAGGLM010000017">
    <property type="protein sequence ID" value="MBP2033587.1"/>
    <property type="molecule type" value="Genomic_DNA"/>
</dbReference>
<proteinExistence type="predicted"/>
<name>A0ABS4KU64_9CLOT</name>
<keyword evidence="6" id="KW-1185">Reference proteome</keyword>
<keyword evidence="3" id="KW-0804">Transcription</keyword>
<reference evidence="5 6" key="1">
    <citation type="submission" date="2021-03" db="EMBL/GenBank/DDBJ databases">
        <title>Genomic Encyclopedia of Type Strains, Phase IV (KMG-IV): sequencing the most valuable type-strain genomes for metagenomic binning, comparative biology and taxonomic classification.</title>
        <authorList>
            <person name="Goeker M."/>
        </authorList>
    </citation>
    <scope>NUCLEOTIDE SEQUENCE [LARGE SCALE GENOMIC DNA]</scope>
    <source>
        <strain evidence="5 6">DSM 28783</strain>
    </source>
</reference>
<evidence type="ECO:0000313" key="6">
    <source>
        <dbReference type="Proteomes" id="UP001519307"/>
    </source>
</evidence>
<protein>
    <submittedName>
        <fullName evidence="5">DNA-binding HxlR family transcriptional regulator</fullName>
    </submittedName>
</protein>
<dbReference type="RefSeq" id="WP_209702853.1">
    <property type="nucleotide sequence ID" value="NZ_JAGGLM010000017.1"/>
</dbReference>
<evidence type="ECO:0000313" key="5">
    <source>
        <dbReference type="EMBL" id="MBP2033587.1"/>
    </source>
</evidence>
<organism evidence="5 6">
    <name type="scientific">Clostridium algifaecis</name>
    <dbReference type="NCBI Taxonomy" id="1472040"/>
    <lineage>
        <taxon>Bacteria</taxon>
        <taxon>Bacillati</taxon>
        <taxon>Bacillota</taxon>
        <taxon>Clostridia</taxon>
        <taxon>Eubacteriales</taxon>
        <taxon>Clostridiaceae</taxon>
        <taxon>Clostridium</taxon>
    </lineage>
</organism>
<feature type="domain" description="HTH hxlR-type" evidence="4">
    <location>
        <begin position="8"/>
        <end position="109"/>
    </location>
</feature>
<accession>A0ABS4KU64</accession>
<dbReference type="Pfam" id="PF01638">
    <property type="entry name" value="HxlR"/>
    <property type="match status" value="1"/>
</dbReference>
<keyword evidence="2 5" id="KW-0238">DNA-binding</keyword>
<dbReference type="InterPro" id="IPR036388">
    <property type="entry name" value="WH-like_DNA-bd_sf"/>
</dbReference>
<dbReference type="PROSITE" id="PS51118">
    <property type="entry name" value="HTH_HXLR"/>
    <property type="match status" value="1"/>
</dbReference>
<dbReference type="InterPro" id="IPR002577">
    <property type="entry name" value="HTH_HxlR"/>
</dbReference>
<comment type="caution">
    <text evidence="5">The sequence shown here is derived from an EMBL/GenBank/DDBJ whole genome shotgun (WGS) entry which is preliminary data.</text>
</comment>
<dbReference type="GO" id="GO:0003677">
    <property type="term" value="F:DNA binding"/>
    <property type="evidence" value="ECO:0007669"/>
    <property type="project" value="UniProtKB-KW"/>
</dbReference>
<sequence length="119" mass="13758">MTNNLPECPVEIALLMIGEKWKFLILRELIRSHGKALRFSELKSGINNISDKMLSKNLKIMENAGLISRRVFAQVPPKVEYSLTELGTTLTPVLRSLFEWGTMYKQYVENKNEKENENE</sequence>
<dbReference type="PANTHER" id="PTHR33204">
    <property type="entry name" value="TRANSCRIPTIONAL REGULATOR, MARR FAMILY"/>
    <property type="match status" value="1"/>
</dbReference>
<dbReference type="Proteomes" id="UP001519307">
    <property type="component" value="Unassembled WGS sequence"/>
</dbReference>
<evidence type="ECO:0000256" key="2">
    <source>
        <dbReference type="ARBA" id="ARBA00023125"/>
    </source>
</evidence>
<keyword evidence="1" id="KW-0805">Transcription regulation</keyword>
<dbReference type="SUPFAM" id="SSF46785">
    <property type="entry name" value="Winged helix' DNA-binding domain"/>
    <property type="match status" value="1"/>
</dbReference>
<dbReference type="Gene3D" id="1.10.10.10">
    <property type="entry name" value="Winged helix-like DNA-binding domain superfamily/Winged helix DNA-binding domain"/>
    <property type="match status" value="1"/>
</dbReference>
<dbReference type="InterPro" id="IPR036390">
    <property type="entry name" value="WH_DNA-bd_sf"/>
</dbReference>
<evidence type="ECO:0000256" key="3">
    <source>
        <dbReference type="ARBA" id="ARBA00023163"/>
    </source>
</evidence>
<evidence type="ECO:0000256" key="1">
    <source>
        <dbReference type="ARBA" id="ARBA00023015"/>
    </source>
</evidence>
<dbReference type="PANTHER" id="PTHR33204:SF37">
    <property type="entry name" value="HTH-TYPE TRANSCRIPTIONAL REGULATOR YODB"/>
    <property type="match status" value="1"/>
</dbReference>